<feature type="compositionally biased region" description="Basic and acidic residues" evidence="1">
    <location>
        <begin position="1347"/>
        <end position="1356"/>
    </location>
</feature>
<feature type="compositionally biased region" description="Polar residues" evidence="1">
    <location>
        <begin position="1372"/>
        <end position="1385"/>
    </location>
</feature>
<keyword evidence="3" id="KW-1185">Reference proteome</keyword>
<dbReference type="NCBIfam" id="NF047352">
    <property type="entry name" value="P_loop_sacsin"/>
    <property type="match status" value="1"/>
</dbReference>
<gene>
    <name evidence="2" type="ORF">ACFP1B_30535</name>
</gene>
<dbReference type="SUPFAM" id="SSF55874">
    <property type="entry name" value="ATPase domain of HSP90 chaperone/DNA topoisomerase II/histidine kinase"/>
    <property type="match status" value="1"/>
</dbReference>
<feature type="compositionally biased region" description="Basic and acidic residues" evidence="1">
    <location>
        <begin position="1325"/>
        <end position="1340"/>
    </location>
</feature>
<accession>A0ABW1GS99</accession>
<proteinExistence type="predicted"/>
<dbReference type="InterPro" id="IPR036890">
    <property type="entry name" value="HATPase_C_sf"/>
</dbReference>
<sequence length="1510" mass="163634">MAMRSPEAVERAVRSAEQLFVQEEMREAGTVPEPEGGAAADAAVEHLGRLFAALPGMVRHAFDRTRDHAGNLSSDPLQGLSEIVQNAEDLGASEVRILTRERDLLVAHNGAPVRLRDVMALALPWLSSKADQSESTGRFGIGLMTLQSLSPHLEVHNGHYRVRIGDPYVSVAEPLVVPDWFADDAAWTVLRIPLAPGALDAGTVDEWLAAWSSGALLFLGRVAGVTHLDAQGDIRHRLALTREPGPAFEAEIGGGPAEVETHLGRAATGNRWLVCRTTVPSPPGVDRAHKAAGPTTALAVALPLGHGGRGRIHVGLPVEETGAALWANAQFDPLASRQALDETPWNRALVPLVADLWTAAVLWQFRQDPVHAWSAVPLPGDVREGRGPTAALERRVLDQARQLVSTKLLLDVPGKGPLGLGYLAVEDEELEGVVTEPEVARLAEVPSALPGAMRDQDGRWRNALADWEEHGRVAPARVEAYDTLDLLCDETRSPRATVQLAARLIAAGWGACLPSRAWLVDNSGARHRVEGEMPVMFAAAPRGLGAELGLAREIHPAFGADTESARSVRDWLGKRGVLLDEDDPVAVIRRLAEFGAKSRAGAAGLSLTDDQLVALRDGFAQVPEGSRESWGRNVGRVIRLRGHRYRGDGEREDIDTTPALAYLPARLDSAEREENWAFAAGSAAGPVWLRPRYADVLQGGGLGALRFLRLLGAETAPRLRRHPGQRTRFERGPRGLRADIASGPNARGRALAARGATYTLDDYDCPDLRAVVSSIATDEDPGQRRRRAAALLHVLGRSWSRLSEHAEVRAAYDYQVWRERGRIAAFWLWQLRDAAWLDDRSGTPSAPSRLRMRTAGTVAVYGDGDARFLHPEIQRLAGRRGDVLRALEIVGEARTRDLVDCLRRLRREEKDGAARDVPAVLIVYEALAERVNGREASGGAGEMPVAEVVRAFGEGEGLVLTESGWRRPGQCLLGAPLFGPSRAFTPTFPGGDAFWERLGARRPTVEDATAVIRELAQQDRKERRDVPEGTTQSVVLETLKMLRDLSGTRPEELTAGRLGRIPLVTSKGWLSKRPVYAVEDPSVAEGLGRDHVVWCPGAEPEQFRPLAGALRLTWIGTEQLTMDGSTTAAHDPDATELVRAAVTHLREDLQRNVPDVARGLDCSWDELAELTVCVAPDLICRVELPDTGHVVEVPVEAGVDWTSGTLYVRDTSVVNRPSVVGSSIAARFPGSRREAALAWGAACDRAEQGRRAVDLSLAEDRVRRDQESAAAERDRRLRGLQDEAYQRGRTDGTGGRPAAGTLPAADGQGAVSRTTTPGRSATFRRLVDPHALRPVADRGDLTAPRAGGEHATDAASKKSTSGLPQPRPGSAVPQQRTSARPYTTVEQEKVALDLVRQALARDETELRDLRAQHGLGADAVDELARFYELKAYSGAEPDTIQLTPVEFERAVTSDDFFLVVVSGLEAGTAPVIVRIITQPLKHLPYRPSGNVMVSGIRGAQSLVYLFESME</sequence>
<dbReference type="EMBL" id="JBHSPU010000030">
    <property type="protein sequence ID" value="MFC5917730.1"/>
    <property type="molecule type" value="Genomic_DNA"/>
</dbReference>
<dbReference type="RefSeq" id="WP_344512069.1">
    <property type="nucleotide sequence ID" value="NZ_BAAATU010000022.1"/>
</dbReference>
<evidence type="ECO:0000313" key="2">
    <source>
        <dbReference type="EMBL" id="MFC5917730.1"/>
    </source>
</evidence>
<comment type="caution">
    <text evidence="2">The sequence shown here is derived from an EMBL/GenBank/DDBJ whole genome shotgun (WGS) entry which is preliminary data.</text>
</comment>
<organism evidence="2 3">
    <name type="scientific">Streptomyces pulveraceus</name>
    <dbReference type="NCBI Taxonomy" id="68258"/>
    <lineage>
        <taxon>Bacteria</taxon>
        <taxon>Bacillati</taxon>
        <taxon>Actinomycetota</taxon>
        <taxon>Actinomycetes</taxon>
        <taxon>Kitasatosporales</taxon>
        <taxon>Streptomycetaceae</taxon>
        <taxon>Streptomyces</taxon>
    </lineage>
</organism>
<dbReference type="Proteomes" id="UP001596200">
    <property type="component" value="Unassembled WGS sequence"/>
</dbReference>
<evidence type="ECO:0000256" key="1">
    <source>
        <dbReference type="SAM" id="MobiDB-lite"/>
    </source>
</evidence>
<name>A0ABW1GS99_9ACTN</name>
<feature type="region of interest" description="Disordered" evidence="1">
    <location>
        <begin position="1260"/>
        <end position="1385"/>
    </location>
</feature>
<protein>
    <submittedName>
        <fullName evidence="2">Sacsin N-terminal ATP-binding-like domain-containing protein</fullName>
    </submittedName>
</protein>
<feature type="compositionally biased region" description="Basic and acidic residues" evidence="1">
    <location>
        <begin position="1260"/>
        <end position="1290"/>
    </location>
</feature>
<evidence type="ECO:0000313" key="3">
    <source>
        <dbReference type="Proteomes" id="UP001596200"/>
    </source>
</evidence>
<reference evidence="3" key="1">
    <citation type="journal article" date="2019" name="Int. J. Syst. Evol. Microbiol.">
        <title>The Global Catalogue of Microorganisms (GCM) 10K type strain sequencing project: providing services to taxonomists for standard genome sequencing and annotation.</title>
        <authorList>
            <consortium name="The Broad Institute Genomics Platform"/>
            <consortium name="The Broad Institute Genome Sequencing Center for Infectious Disease"/>
            <person name="Wu L."/>
            <person name="Ma J."/>
        </authorList>
    </citation>
    <scope>NUCLEOTIDE SEQUENCE [LARGE SCALE GENOMIC DNA]</scope>
    <source>
        <strain evidence="3">JCM 4147</strain>
    </source>
</reference>